<dbReference type="PANTHER" id="PTHR11040:SF44">
    <property type="entry name" value="PROTEIN ZNTC-RELATED"/>
    <property type="match status" value="1"/>
</dbReference>
<dbReference type="AlphaFoldDB" id="A0A5C3K9H0"/>
<feature type="compositionally biased region" description="Basic and acidic residues" evidence="5">
    <location>
        <begin position="648"/>
        <end position="659"/>
    </location>
</feature>
<evidence type="ECO:0000313" key="8">
    <source>
        <dbReference type="Proteomes" id="UP000307440"/>
    </source>
</evidence>
<dbReference type="InterPro" id="IPR003689">
    <property type="entry name" value="ZIP"/>
</dbReference>
<evidence type="ECO:0000256" key="5">
    <source>
        <dbReference type="SAM" id="MobiDB-lite"/>
    </source>
</evidence>
<name>A0A5C3K9H0_COPMA</name>
<evidence type="ECO:0000256" key="2">
    <source>
        <dbReference type="ARBA" id="ARBA00022692"/>
    </source>
</evidence>
<keyword evidence="2 6" id="KW-0812">Transmembrane</keyword>
<feature type="compositionally biased region" description="Low complexity" evidence="5">
    <location>
        <begin position="424"/>
        <end position="433"/>
    </location>
</feature>
<feature type="compositionally biased region" description="Polar residues" evidence="5">
    <location>
        <begin position="348"/>
        <end position="382"/>
    </location>
</feature>
<evidence type="ECO:0000313" key="7">
    <source>
        <dbReference type="EMBL" id="TFK16710.1"/>
    </source>
</evidence>
<keyword evidence="4 6" id="KW-0472">Membrane</keyword>
<dbReference type="Pfam" id="PF02535">
    <property type="entry name" value="Zip"/>
    <property type="match status" value="2"/>
</dbReference>
<dbReference type="EMBL" id="ML210663">
    <property type="protein sequence ID" value="TFK16710.1"/>
    <property type="molecule type" value="Genomic_DNA"/>
</dbReference>
<feature type="transmembrane region" description="Helical" evidence="6">
    <location>
        <begin position="556"/>
        <end position="576"/>
    </location>
</feature>
<dbReference type="GO" id="GO:0005385">
    <property type="term" value="F:zinc ion transmembrane transporter activity"/>
    <property type="evidence" value="ECO:0007669"/>
    <property type="project" value="TreeGrafter"/>
</dbReference>
<sequence>MPTVSGPAVVAFSPPQRRPMPLPSSLWHILPFVTSSPSHEVQPDSDYRDPAPIEEAKITVMLLILVGSFVAVSFPAISNAGFIKIPNLLFFIGKHFGTGVILATAFIHLLPDSFAALLSPAVKERYGDVGQWTGLIILCSLLAIFLVEYISTTYVDHLHSKPSAPPTPTSTPSIYTAPLPVPVSASPSFLLQEPTPILPFLANSPKIMRLRSQNSCVCHKVVCICVHPQETPIVGSDSNNGVNEVQIDGPHHLNHNHHHHEHRHEHHHEERQVGRRRQIVGIFVLQVGIMIHSLVIGLTLSVTTGADFASLTTAVLFHQIFEGLSLGIRIAALPPAQEYHHNSDEESTNTPHQSLHGGRTSNLPQVQQSTTTNKSGRPNLTLGTEAFQPPSLPASSDDQIPVLHLVEEATENMPLMKANNVPKPSSRSRSHSPTGAVDANPSRAEAGKRPKLRLEWRGWGSLFGRREHHHHHSDHHHHHHHHHHPHHSHSNDLLHHPRSSCQHPLEHSHSTSSSVLNGGTYGSTTGSSRTNVEHDAMEEQAGGRSWHSRLNPLKTVLSVLFAVTTPAGMALGLLLWKKHDQSDEGPLNLIQGVMSAVSAGMLVYVATVEMIAGDFVFGDVEGGHHHHHGHHHSHEHEHEEGPGQIKAGTKEGEGVHEHQASMGKKALAVVSMFGGVAAMVLIGLSEGDH</sequence>
<evidence type="ECO:0000256" key="3">
    <source>
        <dbReference type="ARBA" id="ARBA00022989"/>
    </source>
</evidence>
<evidence type="ECO:0000256" key="1">
    <source>
        <dbReference type="ARBA" id="ARBA00004141"/>
    </source>
</evidence>
<dbReference type="Proteomes" id="UP000307440">
    <property type="component" value="Unassembled WGS sequence"/>
</dbReference>
<feature type="region of interest" description="Disordered" evidence="5">
    <location>
        <begin position="622"/>
        <end position="659"/>
    </location>
</feature>
<feature type="region of interest" description="Disordered" evidence="5">
    <location>
        <begin position="467"/>
        <end position="529"/>
    </location>
</feature>
<keyword evidence="8" id="KW-1185">Reference proteome</keyword>
<evidence type="ECO:0000256" key="6">
    <source>
        <dbReference type="SAM" id="Phobius"/>
    </source>
</evidence>
<dbReference type="PANTHER" id="PTHR11040">
    <property type="entry name" value="ZINC/IRON TRANSPORTER"/>
    <property type="match status" value="1"/>
</dbReference>
<accession>A0A5C3K9H0</accession>
<proteinExistence type="predicted"/>
<organism evidence="7 8">
    <name type="scientific">Coprinopsis marcescibilis</name>
    <name type="common">Agaric fungus</name>
    <name type="synonym">Psathyrella marcescibilis</name>
    <dbReference type="NCBI Taxonomy" id="230819"/>
    <lineage>
        <taxon>Eukaryota</taxon>
        <taxon>Fungi</taxon>
        <taxon>Dikarya</taxon>
        <taxon>Basidiomycota</taxon>
        <taxon>Agaricomycotina</taxon>
        <taxon>Agaricomycetes</taxon>
        <taxon>Agaricomycetidae</taxon>
        <taxon>Agaricales</taxon>
        <taxon>Agaricineae</taxon>
        <taxon>Psathyrellaceae</taxon>
        <taxon>Coprinopsis</taxon>
    </lineage>
</organism>
<evidence type="ECO:0000256" key="4">
    <source>
        <dbReference type="ARBA" id="ARBA00023136"/>
    </source>
</evidence>
<feature type="transmembrane region" description="Helical" evidence="6">
    <location>
        <begin position="279"/>
        <end position="302"/>
    </location>
</feature>
<feature type="transmembrane region" description="Helical" evidence="6">
    <location>
        <begin position="58"/>
        <end position="77"/>
    </location>
</feature>
<feature type="compositionally biased region" description="Basic residues" evidence="5">
    <location>
        <begin position="624"/>
        <end position="633"/>
    </location>
</feature>
<protein>
    <submittedName>
        <fullName evidence="7">Zip-domain-containing protein</fullName>
    </submittedName>
</protein>
<feature type="transmembrane region" description="Helical" evidence="6">
    <location>
        <begin position="588"/>
        <end position="607"/>
    </location>
</feature>
<feature type="transmembrane region" description="Helical" evidence="6">
    <location>
        <begin position="129"/>
        <end position="151"/>
    </location>
</feature>
<comment type="subcellular location">
    <subcellularLocation>
        <location evidence="1">Membrane</location>
        <topology evidence="1">Multi-pass membrane protein</topology>
    </subcellularLocation>
</comment>
<keyword evidence="3 6" id="KW-1133">Transmembrane helix</keyword>
<gene>
    <name evidence="7" type="ORF">FA15DRAFT_407952</name>
</gene>
<dbReference type="STRING" id="230819.A0A5C3K9H0"/>
<feature type="compositionally biased region" description="Basic residues" evidence="5">
    <location>
        <begin position="467"/>
        <end position="488"/>
    </location>
</feature>
<dbReference type="GO" id="GO:0005886">
    <property type="term" value="C:plasma membrane"/>
    <property type="evidence" value="ECO:0007669"/>
    <property type="project" value="TreeGrafter"/>
</dbReference>
<feature type="region of interest" description="Disordered" evidence="5">
    <location>
        <begin position="338"/>
        <end position="397"/>
    </location>
</feature>
<dbReference type="OrthoDB" id="448280at2759"/>
<feature type="transmembrane region" description="Helical" evidence="6">
    <location>
        <begin position="89"/>
        <end position="109"/>
    </location>
</feature>
<feature type="transmembrane region" description="Helical" evidence="6">
    <location>
        <begin position="308"/>
        <end position="332"/>
    </location>
</feature>
<reference evidence="7 8" key="1">
    <citation type="journal article" date="2019" name="Nat. Ecol. Evol.">
        <title>Megaphylogeny resolves global patterns of mushroom evolution.</title>
        <authorList>
            <person name="Varga T."/>
            <person name="Krizsan K."/>
            <person name="Foldi C."/>
            <person name="Dima B."/>
            <person name="Sanchez-Garcia M."/>
            <person name="Sanchez-Ramirez S."/>
            <person name="Szollosi G.J."/>
            <person name="Szarkandi J.G."/>
            <person name="Papp V."/>
            <person name="Albert L."/>
            <person name="Andreopoulos W."/>
            <person name="Angelini C."/>
            <person name="Antonin V."/>
            <person name="Barry K.W."/>
            <person name="Bougher N.L."/>
            <person name="Buchanan P."/>
            <person name="Buyck B."/>
            <person name="Bense V."/>
            <person name="Catcheside P."/>
            <person name="Chovatia M."/>
            <person name="Cooper J."/>
            <person name="Damon W."/>
            <person name="Desjardin D."/>
            <person name="Finy P."/>
            <person name="Geml J."/>
            <person name="Haridas S."/>
            <person name="Hughes K."/>
            <person name="Justo A."/>
            <person name="Karasinski D."/>
            <person name="Kautmanova I."/>
            <person name="Kiss B."/>
            <person name="Kocsube S."/>
            <person name="Kotiranta H."/>
            <person name="LaButti K.M."/>
            <person name="Lechner B.E."/>
            <person name="Liimatainen K."/>
            <person name="Lipzen A."/>
            <person name="Lukacs Z."/>
            <person name="Mihaltcheva S."/>
            <person name="Morgado L.N."/>
            <person name="Niskanen T."/>
            <person name="Noordeloos M.E."/>
            <person name="Ohm R.A."/>
            <person name="Ortiz-Santana B."/>
            <person name="Ovrebo C."/>
            <person name="Racz N."/>
            <person name="Riley R."/>
            <person name="Savchenko A."/>
            <person name="Shiryaev A."/>
            <person name="Soop K."/>
            <person name="Spirin V."/>
            <person name="Szebenyi C."/>
            <person name="Tomsovsky M."/>
            <person name="Tulloss R.E."/>
            <person name="Uehling J."/>
            <person name="Grigoriev I.V."/>
            <person name="Vagvolgyi C."/>
            <person name="Papp T."/>
            <person name="Martin F.M."/>
            <person name="Miettinen O."/>
            <person name="Hibbett D.S."/>
            <person name="Nagy L.G."/>
        </authorList>
    </citation>
    <scope>NUCLEOTIDE SEQUENCE [LARGE SCALE GENOMIC DNA]</scope>
    <source>
        <strain evidence="7 8">CBS 121175</strain>
    </source>
</reference>
<feature type="region of interest" description="Disordered" evidence="5">
    <location>
        <begin position="413"/>
        <end position="449"/>
    </location>
</feature>
<feature type="transmembrane region" description="Helical" evidence="6">
    <location>
        <begin position="666"/>
        <end position="684"/>
    </location>
</feature>